<evidence type="ECO:0000313" key="2">
    <source>
        <dbReference type="EMBL" id="EJK45297.1"/>
    </source>
</evidence>
<keyword evidence="3" id="KW-1185">Reference proteome</keyword>
<sequence length="116" mass="12857">MLTLGGRLATQSDGVSSALMLTNASFTLACPCFGSFFVGRAIGRNWSCNFAIVQLIVRGNGTQHKLIAISVRATPEDQRRQLSPAEQMTGRENREWNQSTPPPQSRQSSWFFHISQ</sequence>
<dbReference type="AlphaFoldDB" id="K0RFG4"/>
<dbReference type="PROSITE" id="PS51257">
    <property type="entry name" value="PROKAR_LIPOPROTEIN"/>
    <property type="match status" value="1"/>
</dbReference>
<protein>
    <submittedName>
        <fullName evidence="2">Uncharacterized protein</fullName>
    </submittedName>
</protein>
<evidence type="ECO:0000313" key="3">
    <source>
        <dbReference type="Proteomes" id="UP000266841"/>
    </source>
</evidence>
<comment type="caution">
    <text evidence="2">The sequence shown here is derived from an EMBL/GenBank/DDBJ whole genome shotgun (WGS) entry which is preliminary data.</text>
</comment>
<reference evidence="2 3" key="1">
    <citation type="journal article" date="2012" name="Genome Biol.">
        <title>Genome and low-iron response of an oceanic diatom adapted to chronic iron limitation.</title>
        <authorList>
            <person name="Lommer M."/>
            <person name="Specht M."/>
            <person name="Roy A.S."/>
            <person name="Kraemer L."/>
            <person name="Andreson R."/>
            <person name="Gutowska M.A."/>
            <person name="Wolf J."/>
            <person name="Bergner S.V."/>
            <person name="Schilhabel M.B."/>
            <person name="Klostermeier U.C."/>
            <person name="Beiko R.G."/>
            <person name="Rosenstiel P."/>
            <person name="Hippler M."/>
            <person name="Laroche J."/>
        </authorList>
    </citation>
    <scope>NUCLEOTIDE SEQUENCE [LARGE SCALE GENOMIC DNA]</scope>
    <source>
        <strain evidence="2 3">CCMP1005</strain>
    </source>
</reference>
<feature type="region of interest" description="Disordered" evidence="1">
    <location>
        <begin position="77"/>
        <end position="116"/>
    </location>
</feature>
<name>K0RFG4_THAOC</name>
<accession>K0RFG4</accession>
<gene>
    <name evidence="2" type="ORF">THAOC_36092</name>
</gene>
<dbReference type="EMBL" id="AGNL01048621">
    <property type="protein sequence ID" value="EJK45297.1"/>
    <property type="molecule type" value="Genomic_DNA"/>
</dbReference>
<organism evidence="2 3">
    <name type="scientific">Thalassiosira oceanica</name>
    <name type="common">Marine diatom</name>
    <dbReference type="NCBI Taxonomy" id="159749"/>
    <lineage>
        <taxon>Eukaryota</taxon>
        <taxon>Sar</taxon>
        <taxon>Stramenopiles</taxon>
        <taxon>Ochrophyta</taxon>
        <taxon>Bacillariophyta</taxon>
        <taxon>Coscinodiscophyceae</taxon>
        <taxon>Thalassiosirophycidae</taxon>
        <taxon>Thalassiosirales</taxon>
        <taxon>Thalassiosiraceae</taxon>
        <taxon>Thalassiosira</taxon>
    </lineage>
</organism>
<evidence type="ECO:0000256" key="1">
    <source>
        <dbReference type="SAM" id="MobiDB-lite"/>
    </source>
</evidence>
<proteinExistence type="predicted"/>
<dbReference type="Proteomes" id="UP000266841">
    <property type="component" value="Unassembled WGS sequence"/>
</dbReference>